<keyword evidence="2" id="KW-1185">Reference proteome</keyword>
<protein>
    <submittedName>
        <fullName evidence="1">Polyhydroxyalkanoic acid synthase</fullName>
    </submittedName>
</protein>
<dbReference type="InterPro" id="IPR013433">
    <property type="entry name" value="PHA_gran_rgn"/>
</dbReference>
<reference evidence="1 2" key="1">
    <citation type="submission" date="2019-01" db="EMBL/GenBank/DDBJ databases">
        <authorList>
            <person name="Chen W.-M."/>
        </authorList>
    </citation>
    <scope>NUCLEOTIDE SEQUENCE [LARGE SCALE GENOMIC DNA]</scope>
    <source>
        <strain evidence="1 2">TER-1</strain>
    </source>
</reference>
<dbReference type="EMBL" id="SACP01000006">
    <property type="protein sequence ID" value="RVU19468.1"/>
    <property type="molecule type" value="Genomic_DNA"/>
</dbReference>
<sequence>MVKPLVVVIPHQLGRAEARRRLETGLGSAQELLGKAGIRMAEATWQGDQLNFLVGAMNQNVDGQIDVDEDSVRVEVRMPMLLSLFAGKVRALIDTNGTKLLTKK</sequence>
<evidence type="ECO:0000313" key="2">
    <source>
        <dbReference type="Proteomes" id="UP000286997"/>
    </source>
</evidence>
<evidence type="ECO:0000313" key="1">
    <source>
        <dbReference type="EMBL" id="RVU19468.1"/>
    </source>
</evidence>
<dbReference type="Pfam" id="PF09650">
    <property type="entry name" value="PHA_gran_rgn"/>
    <property type="match status" value="1"/>
</dbReference>
<comment type="caution">
    <text evidence="1">The sequence shown here is derived from an EMBL/GenBank/DDBJ whole genome shotgun (WGS) entry which is preliminary data.</text>
</comment>
<dbReference type="AlphaFoldDB" id="A0A437PBB4"/>
<dbReference type="OrthoDB" id="8853368at2"/>
<organism evidence="1 2">
    <name type="scientific">Methylobacterium oryzihabitans</name>
    <dbReference type="NCBI Taxonomy" id="2499852"/>
    <lineage>
        <taxon>Bacteria</taxon>
        <taxon>Pseudomonadati</taxon>
        <taxon>Pseudomonadota</taxon>
        <taxon>Alphaproteobacteria</taxon>
        <taxon>Hyphomicrobiales</taxon>
        <taxon>Methylobacteriaceae</taxon>
        <taxon>Methylobacterium</taxon>
    </lineage>
</organism>
<proteinExistence type="predicted"/>
<dbReference type="Proteomes" id="UP000286997">
    <property type="component" value="Unassembled WGS sequence"/>
</dbReference>
<dbReference type="RefSeq" id="WP_127728402.1">
    <property type="nucleotide sequence ID" value="NZ_SACP01000006.1"/>
</dbReference>
<gene>
    <name evidence="1" type="ORF">EOE48_08705</name>
</gene>
<accession>A0A437PBB4</accession>
<name>A0A437PBB4_9HYPH</name>